<keyword evidence="3" id="KW-0238">DNA-binding</keyword>
<dbReference type="OrthoDB" id="9795583at2"/>
<comment type="similarity">
    <text evidence="1">Belongs to the BlaI transcriptional regulatory family.</text>
</comment>
<dbReference type="InterPro" id="IPR005650">
    <property type="entry name" value="BlaI_family"/>
</dbReference>
<evidence type="ECO:0000313" key="6">
    <source>
        <dbReference type="Proteomes" id="UP000323521"/>
    </source>
</evidence>
<keyword evidence="4" id="KW-0804">Transcription</keyword>
<dbReference type="InterPro" id="IPR036390">
    <property type="entry name" value="WH_DNA-bd_sf"/>
</dbReference>
<dbReference type="Gene3D" id="1.10.10.10">
    <property type="entry name" value="Winged helix-like DNA-binding domain superfamily/Winged helix DNA-binding domain"/>
    <property type="match status" value="1"/>
</dbReference>
<evidence type="ECO:0000256" key="4">
    <source>
        <dbReference type="ARBA" id="ARBA00023163"/>
    </source>
</evidence>
<dbReference type="AlphaFoldDB" id="A0A3G1KWG8"/>
<gene>
    <name evidence="5" type="ORF">DCMF_20415</name>
</gene>
<evidence type="ECO:0000256" key="3">
    <source>
        <dbReference type="ARBA" id="ARBA00023125"/>
    </source>
</evidence>
<dbReference type="KEGG" id="fwa:DCMF_20415"/>
<dbReference type="Proteomes" id="UP000323521">
    <property type="component" value="Chromosome"/>
</dbReference>
<evidence type="ECO:0000256" key="2">
    <source>
        <dbReference type="ARBA" id="ARBA00023015"/>
    </source>
</evidence>
<accession>A0A3G1KWG8</accession>
<dbReference type="RefSeq" id="WP_148136135.1">
    <property type="nucleotide sequence ID" value="NZ_CP017634.1"/>
</dbReference>
<evidence type="ECO:0000313" key="5">
    <source>
        <dbReference type="EMBL" id="ATW26814.1"/>
    </source>
</evidence>
<dbReference type="PIRSF" id="PIRSF019455">
    <property type="entry name" value="CopR_AtkY"/>
    <property type="match status" value="1"/>
</dbReference>
<dbReference type="InterPro" id="IPR036388">
    <property type="entry name" value="WH-like_DNA-bd_sf"/>
</dbReference>
<dbReference type="GO" id="GO:0045892">
    <property type="term" value="P:negative regulation of DNA-templated transcription"/>
    <property type="evidence" value="ECO:0007669"/>
    <property type="project" value="InterPro"/>
</dbReference>
<reference evidence="5 6" key="1">
    <citation type="submission" date="2016-10" db="EMBL/GenBank/DDBJ databases">
        <title>Complete Genome Sequence of Peptococcaceae strain DCMF.</title>
        <authorList>
            <person name="Edwards R.J."/>
            <person name="Holland S.I."/>
            <person name="Deshpande N.P."/>
            <person name="Wong Y.K."/>
            <person name="Ertan H."/>
            <person name="Manefield M."/>
            <person name="Russell T.L."/>
            <person name="Lee M.J."/>
        </authorList>
    </citation>
    <scope>NUCLEOTIDE SEQUENCE [LARGE SCALE GENOMIC DNA]</scope>
    <source>
        <strain evidence="5 6">DCMF</strain>
    </source>
</reference>
<sequence length="125" mass="14096">MKTIPQISESELEVMKILWALGQATSAQIIERLTQTTEWKPKTIHTLITRLGAKGAIKAENTGSKAFIYFPLVSEGEFKSFASRSFLEKIYNGSLNLMLATFIKEQKISKEEIDGLKKLLDEEES</sequence>
<evidence type="ECO:0000256" key="1">
    <source>
        <dbReference type="ARBA" id="ARBA00011046"/>
    </source>
</evidence>
<keyword evidence="6" id="KW-1185">Reference proteome</keyword>
<name>A0A3G1KWG8_FORW1</name>
<dbReference type="Gene3D" id="1.10.4040.10">
    <property type="entry name" value="Penicillinase repressor domain"/>
    <property type="match status" value="1"/>
</dbReference>
<organism evidence="5 6">
    <name type="scientific">Formimonas warabiya</name>
    <dbReference type="NCBI Taxonomy" id="1761012"/>
    <lineage>
        <taxon>Bacteria</taxon>
        <taxon>Bacillati</taxon>
        <taxon>Bacillota</taxon>
        <taxon>Clostridia</taxon>
        <taxon>Eubacteriales</taxon>
        <taxon>Peptococcaceae</taxon>
        <taxon>Candidatus Formimonas</taxon>
    </lineage>
</organism>
<keyword evidence="2" id="KW-0805">Transcription regulation</keyword>
<dbReference type="SUPFAM" id="SSF46785">
    <property type="entry name" value="Winged helix' DNA-binding domain"/>
    <property type="match status" value="1"/>
</dbReference>
<protein>
    <submittedName>
        <fullName evidence="5">Transcriptional regulator</fullName>
    </submittedName>
</protein>
<dbReference type="Pfam" id="PF03965">
    <property type="entry name" value="Penicillinase_R"/>
    <property type="match status" value="1"/>
</dbReference>
<dbReference type="GO" id="GO:0003677">
    <property type="term" value="F:DNA binding"/>
    <property type="evidence" value="ECO:0007669"/>
    <property type="project" value="UniProtKB-KW"/>
</dbReference>
<proteinExistence type="inferred from homology"/>
<dbReference type="EMBL" id="CP017634">
    <property type="protein sequence ID" value="ATW26814.1"/>
    <property type="molecule type" value="Genomic_DNA"/>
</dbReference>